<reference evidence="3" key="1">
    <citation type="journal article" date="2019" name="Int. J. Syst. Evol. Microbiol.">
        <title>The Global Catalogue of Microorganisms (GCM) 10K type strain sequencing project: providing services to taxonomists for standard genome sequencing and annotation.</title>
        <authorList>
            <consortium name="The Broad Institute Genomics Platform"/>
            <consortium name="The Broad Institute Genome Sequencing Center for Infectious Disease"/>
            <person name="Wu L."/>
            <person name="Ma J."/>
        </authorList>
    </citation>
    <scope>NUCLEOTIDE SEQUENCE [LARGE SCALE GENOMIC DNA]</scope>
    <source>
        <strain evidence="3">TISTR 1514</strain>
    </source>
</reference>
<name>A0ABW5UV34_9MICO</name>
<organism evidence="2 3">
    <name type="scientific">Gulosibacter faecalis</name>
    <dbReference type="NCBI Taxonomy" id="272240"/>
    <lineage>
        <taxon>Bacteria</taxon>
        <taxon>Bacillati</taxon>
        <taxon>Actinomycetota</taxon>
        <taxon>Actinomycetes</taxon>
        <taxon>Micrococcales</taxon>
        <taxon>Microbacteriaceae</taxon>
        <taxon>Gulosibacter</taxon>
    </lineage>
</organism>
<keyword evidence="3" id="KW-1185">Reference proteome</keyword>
<comment type="caution">
    <text evidence="2">The sequence shown here is derived from an EMBL/GenBank/DDBJ whole genome shotgun (WGS) entry which is preliminary data.</text>
</comment>
<keyword evidence="1" id="KW-0732">Signal</keyword>
<evidence type="ECO:0000313" key="3">
    <source>
        <dbReference type="Proteomes" id="UP001597492"/>
    </source>
</evidence>
<dbReference type="NCBIfam" id="NF033766">
    <property type="entry name" value="choice_anch_G"/>
    <property type="match status" value="1"/>
</dbReference>
<proteinExistence type="predicted"/>
<accession>A0ABW5UV34</accession>
<evidence type="ECO:0000256" key="1">
    <source>
        <dbReference type="SAM" id="SignalP"/>
    </source>
</evidence>
<dbReference type="RefSeq" id="WP_390294854.1">
    <property type="nucleotide sequence ID" value="NZ_JBHUNE010000003.1"/>
</dbReference>
<sequence>MRWLGGLAAGVAAVLAFASTGLTTTAAAADAVYSEAYAEVLNLNAIGADVAEAASAHQQFPPAASNGAKYNQLNVALLNEIIQADLGGTLNGIPLISDANGSGLIYLGELGAAHSYASAADETTATASSGVITEDGAIAVSPEQATGDPARVNLTSLLDQLTVSDLTDAIIDEASLEIGALASRIEKSNGTVTPEYVVAGADLVISSPLVGGLVTDLGDTVDGLGTTLDGLLSTDGTLGTLISQLEVLNINLGLLGIPLATVAVDDATVGVTGIDSALTYVNEQ</sequence>
<feature type="signal peptide" evidence="1">
    <location>
        <begin position="1"/>
        <end position="28"/>
    </location>
</feature>
<evidence type="ECO:0000313" key="2">
    <source>
        <dbReference type="EMBL" id="MFD2757274.1"/>
    </source>
</evidence>
<feature type="chain" id="PRO_5045537303" evidence="1">
    <location>
        <begin position="29"/>
        <end position="284"/>
    </location>
</feature>
<protein>
    <submittedName>
        <fullName evidence="2">Choice-of-anchor G family protein</fullName>
    </submittedName>
</protein>
<gene>
    <name evidence="2" type="ORF">ACFSW7_02640</name>
</gene>
<dbReference type="InterPro" id="IPR047900">
    <property type="entry name" value="Choice_anch_G"/>
</dbReference>
<dbReference type="EMBL" id="JBHUNE010000003">
    <property type="protein sequence ID" value="MFD2757274.1"/>
    <property type="molecule type" value="Genomic_DNA"/>
</dbReference>
<feature type="non-terminal residue" evidence="2">
    <location>
        <position position="284"/>
    </location>
</feature>
<dbReference type="Proteomes" id="UP001597492">
    <property type="component" value="Unassembled WGS sequence"/>
</dbReference>